<keyword evidence="4" id="KW-1185">Reference proteome</keyword>
<feature type="transmembrane region" description="Helical" evidence="1">
    <location>
        <begin position="81"/>
        <end position="113"/>
    </location>
</feature>
<organism evidence="3 4">
    <name type="scientific">Niallia endozanthoxylica</name>
    <dbReference type="NCBI Taxonomy" id="2036016"/>
    <lineage>
        <taxon>Bacteria</taxon>
        <taxon>Bacillati</taxon>
        <taxon>Bacillota</taxon>
        <taxon>Bacilli</taxon>
        <taxon>Bacillales</taxon>
        <taxon>Bacillaceae</taxon>
        <taxon>Niallia</taxon>
    </lineage>
</organism>
<dbReference type="InterPro" id="IPR016975">
    <property type="entry name" value="Cell_wall_LiaF"/>
</dbReference>
<keyword evidence="1" id="KW-1133">Transmembrane helix</keyword>
<dbReference type="OrthoDB" id="2351415at2"/>
<dbReference type="EMBL" id="VYKL01000005">
    <property type="protein sequence ID" value="KAA9031210.1"/>
    <property type="molecule type" value="Genomic_DNA"/>
</dbReference>
<proteinExistence type="predicted"/>
<evidence type="ECO:0000313" key="3">
    <source>
        <dbReference type="EMBL" id="KAA9031210.1"/>
    </source>
</evidence>
<evidence type="ECO:0000259" key="2">
    <source>
        <dbReference type="Pfam" id="PF09922"/>
    </source>
</evidence>
<sequence>MPVVPGQSPPHFIFPIITRREEYGLLQKLKSDYLSWIVLIGAFFVLLDVFFFNRGLIFSLIVAIGMVYIGRKRTPKKTGTLLFWAGIFLLFVNVINMMAVKFFLLALLCFLIFQYANRKQKLNTIIPMIHEQNEDAGFHGQTIIKEQTLFQNRLFGHQQTPDHVYEWHDVNIQCGVGDSLIDLSNTVLPKGESIIFIRNIMGKVTVLIPYDVEVSIQHSVLFGSARILDFYETSLINRLIKVETGNYEQTDQKVKIFTSMMIGDIEVKRV</sequence>
<dbReference type="NCBIfam" id="NF040535">
    <property type="entry name" value="LiaF_C_term"/>
    <property type="match status" value="1"/>
</dbReference>
<dbReference type="Pfam" id="PF09922">
    <property type="entry name" value="LiaF-like_C"/>
    <property type="match status" value="1"/>
</dbReference>
<gene>
    <name evidence="3" type="ORF">F4V44_01915</name>
</gene>
<dbReference type="GO" id="GO:0016020">
    <property type="term" value="C:membrane"/>
    <property type="evidence" value="ECO:0007669"/>
    <property type="project" value="InterPro"/>
</dbReference>
<evidence type="ECO:0000313" key="4">
    <source>
        <dbReference type="Proteomes" id="UP000326671"/>
    </source>
</evidence>
<accession>A0A5J5I4S2</accession>
<feature type="domain" description="Cell wall-active antibiotics response LiaF-like C-terminal" evidence="2">
    <location>
        <begin position="155"/>
        <end position="267"/>
    </location>
</feature>
<protein>
    <submittedName>
        <fullName evidence="3">Cell wall-active antibiotics response protein</fullName>
    </submittedName>
</protein>
<dbReference type="Proteomes" id="UP000326671">
    <property type="component" value="Unassembled WGS sequence"/>
</dbReference>
<comment type="caution">
    <text evidence="3">The sequence shown here is derived from an EMBL/GenBank/DDBJ whole genome shotgun (WGS) entry which is preliminary data.</text>
</comment>
<reference evidence="3 4" key="1">
    <citation type="submission" date="2019-09" db="EMBL/GenBank/DDBJ databases">
        <title>Whole genome sequences of isolates from the Mars Exploration Rovers.</title>
        <authorList>
            <person name="Seuylemezian A."/>
            <person name="Vaishampayan P."/>
        </authorList>
    </citation>
    <scope>NUCLEOTIDE SEQUENCE [LARGE SCALE GENOMIC DNA]</scope>
    <source>
        <strain evidence="3 4">MER_TA_151</strain>
    </source>
</reference>
<evidence type="ECO:0000256" key="1">
    <source>
        <dbReference type="SAM" id="Phobius"/>
    </source>
</evidence>
<feature type="transmembrane region" description="Helical" evidence="1">
    <location>
        <begin position="36"/>
        <end position="69"/>
    </location>
</feature>
<dbReference type="PIRSF" id="PIRSF031509">
    <property type="entry name" value="Cell_wall_LiaF/YvqF"/>
    <property type="match status" value="1"/>
</dbReference>
<name>A0A5J5I4S2_9BACI</name>
<keyword evidence="1" id="KW-0472">Membrane</keyword>
<dbReference type="InterPro" id="IPR024425">
    <property type="entry name" value="LiaF-like_C"/>
</dbReference>
<dbReference type="AlphaFoldDB" id="A0A5J5I4S2"/>
<dbReference type="InterPro" id="IPR047793">
    <property type="entry name" value="LiaF_C"/>
</dbReference>
<keyword evidence="1" id="KW-0812">Transmembrane</keyword>